<evidence type="ECO:0000313" key="2">
    <source>
        <dbReference type="Proteomes" id="UP000183114"/>
    </source>
</evidence>
<proteinExistence type="predicted"/>
<gene>
    <name evidence="1" type="ORF">SAMN04490185_5197</name>
</gene>
<dbReference type="AlphaFoldDB" id="A0A1H5GZE9"/>
<dbReference type="EMBL" id="FNTF01000002">
    <property type="protein sequence ID" value="SEE21077.1"/>
    <property type="molecule type" value="Genomic_DNA"/>
</dbReference>
<dbReference type="Proteomes" id="UP000183114">
    <property type="component" value="Unassembled WGS sequence"/>
</dbReference>
<sequence>MNFLTDEMRNFERSADITELSISATIQNKSFAGTDDKIYISMGHHENKQLFCDAPRAGQAITVDIDIPRLFGKQSIHISELNNISLYQLPVEHPIASDDWELESLILTANRIFTNTSFKKIHQWLSNHSVNLQQIWAGQISWSEWVNTDYRPIDVNTQTYPVRWLPWIGDLRSWRTYDPSKIDGVGQLVGMIDGKLVGERLKSRQTEILNVNGSHDSYTWVYTPEGSIIYKLWKHEARNDYIRHSQLGGGRPVICAGEFRLDNIQDRSGIRDVIGLVNDASGHYIPDGGACLKYVEEKLRGLGINTDHTEWRWHNSFP</sequence>
<accession>A0A1H5GZE9</accession>
<organism evidence="1 2">
    <name type="scientific">Pseudomonas frederiksbergensis</name>
    <dbReference type="NCBI Taxonomy" id="104087"/>
    <lineage>
        <taxon>Bacteria</taxon>
        <taxon>Pseudomonadati</taxon>
        <taxon>Pseudomonadota</taxon>
        <taxon>Gammaproteobacteria</taxon>
        <taxon>Pseudomonadales</taxon>
        <taxon>Pseudomonadaceae</taxon>
        <taxon>Pseudomonas</taxon>
    </lineage>
</organism>
<dbReference type="RefSeq" id="WP_074878748.1">
    <property type="nucleotide sequence ID" value="NZ_FNTF01000002.1"/>
</dbReference>
<reference evidence="1 2" key="1">
    <citation type="submission" date="2016-10" db="EMBL/GenBank/DDBJ databases">
        <authorList>
            <person name="de Groot N.N."/>
        </authorList>
    </citation>
    <scope>NUCLEOTIDE SEQUENCE [LARGE SCALE GENOMIC DNA]</scope>
    <source>
        <strain evidence="1 2">BS3655</strain>
    </source>
</reference>
<protein>
    <submittedName>
        <fullName evidence="1">Uncharacterized protein</fullName>
    </submittedName>
</protein>
<evidence type="ECO:0000313" key="1">
    <source>
        <dbReference type="EMBL" id="SEE21077.1"/>
    </source>
</evidence>
<name>A0A1H5GZE9_9PSED</name>